<dbReference type="Pfam" id="PF02098">
    <property type="entry name" value="His_binding"/>
    <property type="match status" value="1"/>
</dbReference>
<evidence type="ECO:0008006" key="2">
    <source>
        <dbReference type="Google" id="ProtNLM"/>
    </source>
</evidence>
<dbReference type="GO" id="GO:0030682">
    <property type="term" value="P:symbiont-mediated perturbation of host defenses"/>
    <property type="evidence" value="ECO:0007669"/>
    <property type="project" value="InterPro"/>
</dbReference>
<reference evidence="1" key="1">
    <citation type="journal article" date="2011" name="PLoS ONE">
        <title>A deep insight into the sialotranscriptome of the gulf coast tick, Amblyomma maculatum.</title>
        <authorList>
            <person name="Karim S."/>
            <person name="Singh P."/>
            <person name="Ribeiro J.M."/>
        </authorList>
    </citation>
    <scope>NUCLEOTIDE SEQUENCE</scope>
    <source>
        <tissue evidence="1">Salivary gland</tissue>
    </source>
</reference>
<dbReference type="InterPro" id="IPR002970">
    <property type="entry name" value="Tick_his-bd"/>
</dbReference>
<feature type="non-terminal residue" evidence="1">
    <location>
        <position position="1"/>
    </location>
</feature>
<organism evidence="1">
    <name type="scientific">Amblyomma maculatum</name>
    <name type="common">Gulf Coast tick</name>
    <dbReference type="NCBI Taxonomy" id="34609"/>
    <lineage>
        <taxon>Eukaryota</taxon>
        <taxon>Metazoa</taxon>
        <taxon>Ecdysozoa</taxon>
        <taxon>Arthropoda</taxon>
        <taxon>Chelicerata</taxon>
        <taxon>Arachnida</taxon>
        <taxon>Acari</taxon>
        <taxon>Parasitiformes</taxon>
        <taxon>Ixodida</taxon>
        <taxon>Ixodoidea</taxon>
        <taxon>Ixodidae</taxon>
        <taxon>Amblyomminae</taxon>
        <taxon>Amblyomma</taxon>
    </lineage>
</organism>
<accession>G3MHM6</accession>
<dbReference type="SUPFAM" id="SSF50814">
    <property type="entry name" value="Lipocalins"/>
    <property type="match status" value="1"/>
</dbReference>
<dbReference type="AlphaFoldDB" id="G3MHM6"/>
<evidence type="ECO:0000313" key="1">
    <source>
        <dbReference type="EMBL" id="AEO32994.1"/>
    </source>
</evidence>
<dbReference type="Gene3D" id="2.40.128.20">
    <property type="match status" value="1"/>
</dbReference>
<name>G3MHM6_AMBMU</name>
<dbReference type="GO" id="GO:0043176">
    <property type="term" value="F:amine binding"/>
    <property type="evidence" value="ECO:0007669"/>
    <property type="project" value="InterPro"/>
</dbReference>
<dbReference type="InterPro" id="IPR012674">
    <property type="entry name" value="Calycin"/>
</dbReference>
<protein>
    <recommendedName>
        <fullName evidence="2">Lipocalin/cytosolic fatty-acid binding domain-containing protein</fullName>
    </recommendedName>
</protein>
<sequence>GRFEARKPSRSFAAVCSPGIVSVATMSSLGRFLLVAVGAILLSSAPTNASPAGNDVQADTPDALEMMAAVEYAVAIRDTNEDPAFKCLTAKRSNFDAKASSATYVWSLNAGEGEKRKNATFQYVPGDSPNTARVVVNSDTIHPDVVSYPYTDFKSCAVMEVNFRGHHCMLWALDEAKDSVNEECLRKHAEICGQGVALYDRDTCTKSRV</sequence>
<proteinExistence type="evidence at transcript level"/>
<dbReference type="EMBL" id="JO841377">
    <property type="protein sequence ID" value="AEO32994.1"/>
    <property type="molecule type" value="mRNA"/>
</dbReference>